<evidence type="ECO:0000259" key="3">
    <source>
        <dbReference type="Pfam" id="PF00588"/>
    </source>
</evidence>
<dbReference type="InterPro" id="IPR001537">
    <property type="entry name" value="SpoU_MeTrfase"/>
</dbReference>
<dbReference type="AlphaFoldDB" id="A0AA48GWC1"/>
<reference evidence="4" key="1">
    <citation type="journal article" date="2023" name="Int. J. Syst. Evol. Microbiol.">
        <title>Mesoterricola silvestris gen. nov., sp. nov., Mesoterricola sediminis sp. nov., Geothrix oryzae sp. nov., Geothrix edaphica sp. nov., Geothrix rubra sp. nov., and Geothrix limicola sp. nov., six novel members of Acidobacteriota isolated from soils.</title>
        <authorList>
            <person name="Itoh H."/>
            <person name="Sugisawa Y."/>
            <person name="Mise K."/>
            <person name="Xu Z."/>
            <person name="Kuniyasu M."/>
            <person name="Ushijima N."/>
            <person name="Kawano K."/>
            <person name="Kobayashi E."/>
            <person name="Shiratori Y."/>
            <person name="Masuda Y."/>
            <person name="Senoo K."/>
        </authorList>
    </citation>
    <scope>NUCLEOTIDE SEQUENCE</scope>
    <source>
        <strain evidence="4">W786</strain>
    </source>
</reference>
<evidence type="ECO:0000256" key="1">
    <source>
        <dbReference type="ARBA" id="ARBA00022603"/>
    </source>
</evidence>
<dbReference type="EMBL" id="AP027081">
    <property type="protein sequence ID" value="BDU75615.1"/>
    <property type="molecule type" value="Genomic_DNA"/>
</dbReference>
<dbReference type="InterPro" id="IPR029028">
    <property type="entry name" value="Alpha/beta_knot_MTases"/>
</dbReference>
<name>A0AA48GWC1_9BACT</name>
<dbReference type="Gene3D" id="3.40.1280.10">
    <property type="match status" value="1"/>
</dbReference>
<feature type="domain" description="tRNA/rRNA methyltransferase SpoU type" evidence="3">
    <location>
        <begin position="113"/>
        <end position="251"/>
    </location>
</feature>
<dbReference type="InterPro" id="IPR029064">
    <property type="entry name" value="Ribosomal_eL30-like_sf"/>
</dbReference>
<protein>
    <submittedName>
        <fullName evidence="4">tRNA/rRNA methyltransferase</fullName>
    </submittedName>
</protein>
<organism evidence="4 5">
    <name type="scientific">Mesoterricola sediminis</name>
    <dbReference type="NCBI Taxonomy" id="2927980"/>
    <lineage>
        <taxon>Bacteria</taxon>
        <taxon>Pseudomonadati</taxon>
        <taxon>Acidobacteriota</taxon>
        <taxon>Holophagae</taxon>
        <taxon>Holophagales</taxon>
        <taxon>Holophagaceae</taxon>
        <taxon>Mesoterricola</taxon>
    </lineage>
</organism>
<accession>A0AA48GWC1</accession>
<gene>
    <name evidence="4" type="ORF">METESE_05730</name>
</gene>
<dbReference type="Pfam" id="PF00588">
    <property type="entry name" value="SpoU_methylase"/>
    <property type="match status" value="1"/>
</dbReference>
<dbReference type="GO" id="GO:0003723">
    <property type="term" value="F:RNA binding"/>
    <property type="evidence" value="ECO:0007669"/>
    <property type="project" value="InterPro"/>
</dbReference>
<sequence>MQDSPLWSLFSDLRFGRPRTQGGRTCFVAEGRILVEDLLAWGRAGRVEVAAVVAEAGHADAVQPLLPAGAELLTATRAELEALAGFPFHRGLMAAARVPEPPPLADLPRARRLLVLPALSDAENLGQLLRTAAALGLDGALLGPGPDPFSRRAIRVSMGAAWKLPLWRAEDPWAALEAWRAPGGEVVAAALAGSIPVTAWVPAARTALVLGPEGPGLAPGEVARCGRAVRIPMAEGVDSLNVAAAGAILMHRMMAP</sequence>
<dbReference type="InterPro" id="IPR029026">
    <property type="entry name" value="tRNA_m1G_MTases_N"/>
</dbReference>
<keyword evidence="2" id="KW-0808">Transferase</keyword>
<dbReference type="InterPro" id="IPR051259">
    <property type="entry name" value="rRNA_Methyltransferase"/>
</dbReference>
<dbReference type="CDD" id="cd18095">
    <property type="entry name" value="SpoU-like_rRNA-MTase"/>
    <property type="match status" value="1"/>
</dbReference>
<keyword evidence="1 4" id="KW-0489">Methyltransferase</keyword>
<proteinExistence type="predicted"/>
<evidence type="ECO:0000313" key="5">
    <source>
        <dbReference type="Proteomes" id="UP001228113"/>
    </source>
</evidence>
<dbReference type="PANTHER" id="PTHR43191:SF12">
    <property type="entry name" value="RRNA METHYLASE"/>
    <property type="match status" value="1"/>
</dbReference>
<dbReference type="KEGG" id="msea:METESE_05730"/>
<dbReference type="SUPFAM" id="SSF55315">
    <property type="entry name" value="L30e-like"/>
    <property type="match status" value="1"/>
</dbReference>
<dbReference type="Proteomes" id="UP001228113">
    <property type="component" value="Chromosome"/>
</dbReference>
<keyword evidence="5" id="KW-1185">Reference proteome</keyword>
<evidence type="ECO:0000256" key="2">
    <source>
        <dbReference type="ARBA" id="ARBA00022679"/>
    </source>
</evidence>
<dbReference type="RefSeq" id="WP_316411043.1">
    <property type="nucleotide sequence ID" value="NZ_AP027081.1"/>
</dbReference>
<dbReference type="GO" id="GO:0032259">
    <property type="term" value="P:methylation"/>
    <property type="evidence" value="ECO:0007669"/>
    <property type="project" value="UniProtKB-KW"/>
</dbReference>
<evidence type="ECO:0000313" key="4">
    <source>
        <dbReference type="EMBL" id="BDU75615.1"/>
    </source>
</evidence>
<dbReference type="GO" id="GO:0008173">
    <property type="term" value="F:RNA methyltransferase activity"/>
    <property type="evidence" value="ECO:0007669"/>
    <property type="project" value="InterPro"/>
</dbReference>
<dbReference type="SUPFAM" id="SSF75217">
    <property type="entry name" value="alpha/beta knot"/>
    <property type="match status" value="1"/>
</dbReference>
<dbReference type="GO" id="GO:0006396">
    <property type="term" value="P:RNA processing"/>
    <property type="evidence" value="ECO:0007669"/>
    <property type="project" value="InterPro"/>
</dbReference>
<dbReference type="PANTHER" id="PTHR43191">
    <property type="entry name" value="RRNA METHYLTRANSFERASE 3"/>
    <property type="match status" value="1"/>
</dbReference>